<gene>
    <name evidence="1" type="ORF">TNCT_504971</name>
</gene>
<evidence type="ECO:0000313" key="1">
    <source>
        <dbReference type="EMBL" id="GFQ74887.1"/>
    </source>
</evidence>
<dbReference type="Proteomes" id="UP000887116">
    <property type="component" value="Unassembled WGS sequence"/>
</dbReference>
<dbReference type="AlphaFoldDB" id="A0A8X6FAL2"/>
<keyword evidence="2" id="KW-1185">Reference proteome</keyword>
<evidence type="ECO:0000313" key="2">
    <source>
        <dbReference type="Proteomes" id="UP000887116"/>
    </source>
</evidence>
<protein>
    <submittedName>
        <fullName evidence="1">Uncharacterized protein</fullName>
    </submittedName>
</protein>
<dbReference type="EMBL" id="BMAO01021488">
    <property type="protein sequence ID" value="GFQ74887.1"/>
    <property type="molecule type" value="Genomic_DNA"/>
</dbReference>
<sequence>MGNIFKAVKGFLKEDLLFVAEEIGEIFPDKVKISELKDILKSKEYLDETDFVTNILVTAVSERKLKVEFEKAERLKQLEYEESGKLRGYELEFVVYHNLP</sequence>
<organism evidence="1 2">
    <name type="scientific">Trichonephila clavata</name>
    <name type="common">Joro spider</name>
    <name type="synonym">Nephila clavata</name>
    <dbReference type="NCBI Taxonomy" id="2740835"/>
    <lineage>
        <taxon>Eukaryota</taxon>
        <taxon>Metazoa</taxon>
        <taxon>Ecdysozoa</taxon>
        <taxon>Arthropoda</taxon>
        <taxon>Chelicerata</taxon>
        <taxon>Arachnida</taxon>
        <taxon>Araneae</taxon>
        <taxon>Araneomorphae</taxon>
        <taxon>Entelegynae</taxon>
        <taxon>Araneoidea</taxon>
        <taxon>Nephilidae</taxon>
        <taxon>Trichonephila</taxon>
    </lineage>
</organism>
<proteinExistence type="predicted"/>
<accession>A0A8X6FAL2</accession>
<comment type="caution">
    <text evidence="1">The sequence shown here is derived from an EMBL/GenBank/DDBJ whole genome shotgun (WGS) entry which is preliminary data.</text>
</comment>
<reference evidence="1" key="1">
    <citation type="submission" date="2020-07" db="EMBL/GenBank/DDBJ databases">
        <title>Multicomponent nature underlies the extraordinary mechanical properties of spider dragline silk.</title>
        <authorList>
            <person name="Kono N."/>
            <person name="Nakamura H."/>
            <person name="Mori M."/>
            <person name="Yoshida Y."/>
            <person name="Ohtoshi R."/>
            <person name="Malay A.D."/>
            <person name="Moran D.A.P."/>
            <person name="Tomita M."/>
            <person name="Numata K."/>
            <person name="Arakawa K."/>
        </authorList>
    </citation>
    <scope>NUCLEOTIDE SEQUENCE</scope>
</reference>
<name>A0A8X6FAL2_TRICU</name>